<proteinExistence type="predicted"/>
<evidence type="ECO:0000313" key="2">
    <source>
        <dbReference type="EMBL" id="KAB1222984.1"/>
    </source>
</evidence>
<keyword evidence="3" id="KW-1185">Reference proteome</keyword>
<evidence type="ECO:0000256" key="1">
    <source>
        <dbReference type="SAM" id="MobiDB-lite"/>
    </source>
</evidence>
<feature type="compositionally biased region" description="Polar residues" evidence="1">
    <location>
        <begin position="80"/>
        <end position="92"/>
    </location>
</feature>
<feature type="region of interest" description="Disordered" evidence="1">
    <location>
        <begin position="1"/>
        <end position="92"/>
    </location>
</feature>
<dbReference type="Proteomes" id="UP000516437">
    <property type="component" value="Chromosome 2"/>
</dbReference>
<reference evidence="2 3" key="1">
    <citation type="journal article" date="2019" name="Plant Biotechnol. J.">
        <title>The red bayberry genome and genetic basis of sex determination.</title>
        <authorList>
            <person name="Jia H.M."/>
            <person name="Jia H.J."/>
            <person name="Cai Q.L."/>
            <person name="Wang Y."/>
            <person name="Zhao H.B."/>
            <person name="Yang W.F."/>
            <person name="Wang G.Y."/>
            <person name="Li Y.H."/>
            <person name="Zhan D.L."/>
            <person name="Shen Y.T."/>
            <person name="Niu Q.F."/>
            <person name="Chang L."/>
            <person name="Qiu J."/>
            <person name="Zhao L."/>
            <person name="Xie H.B."/>
            <person name="Fu W.Y."/>
            <person name="Jin J."/>
            <person name="Li X.W."/>
            <person name="Jiao Y."/>
            <person name="Zhou C.C."/>
            <person name="Tu T."/>
            <person name="Chai C.Y."/>
            <person name="Gao J.L."/>
            <person name="Fan L.J."/>
            <person name="van de Weg E."/>
            <person name="Wang J.Y."/>
            <person name="Gao Z.S."/>
        </authorList>
    </citation>
    <scope>NUCLEOTIDE SEQUENCE [LARGE SCALE GENOMIC DNA]</scope>
    <source>
        <tissue evidence="2">Leaves</tissue>
    </source>
</reference>
<gene>
    <name evidence="2" type="ORF">CJ030_MR2G020035</name>
</gene>
<organism evidence="2 3">
    <name type="scientific">Morella rubra</name>
    <name type="common">Chinese bayberry</name>
    <dbReference type="NCBI Taxonomy" id="262757"/>
    <lineage>
        <taxon>Eukaryota</taxon>
        <taxon>Viridiplantae</taxon>
        <taxon>Streptophyta</taxon>
        <taxon>Embryophyta</taxon>
        <taxon>Tracheophyta</taxon>
        <taxon>Spermatophyta</taxon>
        <taxon>Magnoliopsida</taxon>
        <taxon>eudicotyledons</taxon>
        <taxon>Gunneridae</taxon>
        <taxon>Pentapetalae</taxon>
        <taxon>rosids</taxon>
        <taxon>fabids</taxon>
        <taxon>Fagales</taxon>
        <taxon>Myricaceae</taxon>
        <taxon>Morella</taxon>
    </lineage>
</organism>
<accession>A0A6A1WCG1</accession>
<comment type="caution">
    <text evidence="2">The sequence shown here is derived from an EMBL/GenBank/DDBJ whole genome shotgun (WGS) entry which is preliminary data.</text>
</comment>
<dbReference type="EMBL" id="RXIC02000020">
    <property type="protein sequence ID" value="KAB1222984.1"/>
    <property type="molecule type" value="Genomic_DNA"/>
</dbReference>
<feature type="compositionally biased region" description="Basic and acidic residues" evidence="1">
    <location>
        <begin position="53"/>
        <end position="67"/>
    </location>
</feature>
<dbReference type="AlphaFoldDB" id="A0A6A1WCG1"/>
<name>A0A6A1WCG1_9ROSI</name>
<protein>
    <submittedName>
        <fullName evidence="2">Uncharacterized protein</fullName>
    </submittedName>
</protein>
<feature type="compositionally biased region" description="Acidic residues" evidence="1">
    <location>
        <begin position="37"/>
        <end position="52"/>
    </location>
</feature>
<evidence type="ECO:0000313" key="3">
    <source>
        <dbReference type="Proteomes" id="UP000516437"/>
    </source>
</evidence>
<sequence length="143" mass="16376">MQRRVGLIGFPKETLPPDTRYKEKTLIPPKRQASDEGVPEEDDEDVDVEAEDEPKGKEVDAEAKEFDVDVDLADDPPFISSPTRVPNPTSSFDSQLTAFEERMTAMHKALKKFLQESVISIQEEQRKFFEEMRTFMARFPPPS</sequence>